<name>A0A0C2WVZ9_AMAMK</name>
<dbReference type="HOGENOM" id="CLU_2014688_0_0_1"/>
<keyword evidence="2" id="KW-1185">Reference proteome</keyword>
<sequence>MLNIVQRPAEPHHQGCGLVITTSPEPGAMRTVQSVLFFLLFFCILRSGEPRLIRSHSSWKPEYWLLVVQQSIIVIVIWTLHAEIRTFCFRSLILTSFLLAFRDSTEKGTNHIRNKPVLVGQQK</sequence>
<proteinExistence type="predicted"/>
<gene>
    <name evidence="1" type="ORF">M378DRAFT_919096</name>
</gene>
<dbReference type="EMBL" id="KN818298">
    <property type="protein sequence ID" value="KIL60493.1"/>
    <property type="molecule type" value="Genomic_DNA"/>
</dbReference>
<evidence type="ECO:0000313" key="2">
    <source>
        <dbReference type="Proteomes" id="UP000054549"/>
    </source>
</evidence>
<dbReference type="Proteomes" id="UP000054549">
    <property type="component" value="Unassembled WGS sequence"/>
</dbReference>
<dbReference type="InParanoid" id="A0A0C2WVZ9"/>
<protein>
    <submittedName>
        <fullName evidence="1">Uncharacterized protein</fullName>
    </submittedName>
</protein>
<evidence type="ECO:0000313" key="1">
    <source>
        <dbReference type="EMBL" id="KIL60493.1"/>
    </source>
</evidence>
<accession>A0A0C2WVZ9</accession>
<dbReference type="AlphaFoldDB" id="A0A0C2WVZ9"/>
<reference evidence="1 2" key="1">
    <citation type="submission" date="2014-04" db="EMBL/GenBank/DDBJ databases">
        <title>Evolutionary Origins and Diversification of the Mycorrhizal Mutualists.</title>
        <authorList>
            <consortium name="DOE Joint Genome Institute"/>
            <consortium name="Mycorrhizal Genomics Consortium"/>
            <person name="Kohler A."/>
            <person name="Kuo A."/>
            <person name="Nagy L.G."/>
            <person name="Floudas D."/>
            <person name="Copeland A."/>
            <person name="Barry K.W."/>
            <person name="Cichocki N."/>
            <person name="Veneault-Fourrey C."/>
            <person name="LaButti K."/>
            <person name="Lindquist E.A."/>
            <person name="Lipzen A."/>
            <person name="Lundell T."/>
            <person name="Morin E."/>
            <person name="Murat C."/>
            <person name="Riley R."/>
            <person name="Ohm R."/>
            <person name="Sun H."/>
            <person name="Tunlid A."/>
            <person name="Henrissat B."/>
            <person name="Grigoriev I.V."/>
            <person name="Hibbett D.S."/>
            <person name="Martin F."/>
        </authorList>
    </citation>
    <scope>NUCLEOTIDE SEQUENCE [LARGE SCALE GENOMIC DNA]</scope>
    <source>
        <strain evidence="1 2">Koide BX008</strain>
    </source>
</reference>
<organism evidence="1 2">
    <name type="scientific">Amanita muscaria (strain Koide BX008)</name>
    <dbReference type="NCBI Taxonomy" id="946122"/>
    <lineage>
        <taxon>Eukaryota</taxon>
        <taxon>Fungi</taxon>
        <taxon>Dikarya</taxon>
        <taxon>Basidiomycota</taxon>
        <taxon>Agaricomycotina</taxon>
        <taxon>Agaricomycetes</taxon>
        <taxon>Agaricomycetidae</taxon>
        <taxon>Agaricales</taxon>
        <taxon>Pluteineae</taxon>
        <taxon>Amanitaceae</taxon>
        <taxon>Amanita</taxon>
    </lineage>
</organism>